<dbReference type="PANTHER" id="PTHR22594">
    <property type="entry name" value="ASPARTYL/LYSYL-TRNA SYNTHETASE"/>
    <property type="match status" value="1"/>
</dbReference>
<name>A0ABS6E5E8_9FIRM</name>
<dbReference type="InterPro" id="IPR004522">
    <property type="entry name" value="Asn-tRNA-ligase"/>
</dbReference>
<dbReference type="CDD" id="cd00776">
    <property type="entry name" value="AsxRS_core"/>
    <property type="match status" value="1"/>
</dbReference>
<reference evidence="9 10" key="1">
    <citation type="submission" date="2021-06" db="EMBL/GenBank/DDBJ databases">
        <authorList>
            <person name="Sun Q."/>
            <person name="Li D."/>
        </authorList>
    </citation>
    <scope>NUCLEOTIDE SEQUENCE [LARGE SCALE GENOMIC DNA]</scope>
    <source>
        <strain evidence="9 10">MSJ-40</strain>
    </source>
</reference>
<evidence type="ECO:0000313" key="9">
    <source>
        <dbReference type="EMBL" id="MBU5438149.1"/>
    </source>
</evidence>
<comment type="subunit">
    <text evidence="7">Homodimer.</text>
</comment>
<feature type="domain" description="Aminoacyl-transfer RNA synthetases class-II family profile" evidence="8">
    <location>
        <begin position="135"/>
        <end position="453"/>
    </location>
</feature>
<organism evidence="9 10">
    <name type="scientific">Tissierella simiarum</name>
    <dbReference type="NCBI Taxonomy" id="2841534"/>
    <lineage>
        <taxon>Bacteria</taxon>
        <taxon>Bacillati</taxon>
        <taxon>Bacillota</taxon>
        <taxon>Tissierellia</taxon>
        <taxon>Tissierellales</taxon>
        <taxon>Tissierellaceae</taxon>
        <taxon>Tissierella</taxon>
    </lineage>
</organism>
<evidence type="ECO:0000256" key="1">
    <source>
        <dbReference type="ARBA" id="ARBA00008226"/>
    </source>
</evidence>
<dbReference type="EC" id="6.1.1.22" evidence="7"/>
<dbReference type="GO" id="GO:0004816">
    <property type="term" value="F:asparagine-tRNA ligase activity"/>
    <property type="evidence" value="ECO:0007669"/>
    <property type="project" value="UniProtKB-EC"/>
</dbReference>
<dbReference type="Pfam" id="PF01336">
    <property type="entry name" value="tRNA_anti-codon"/>
    <property type="match status" value="1"/>
</dbReference>
<keyword evidence="3 7" id="KW-0547">Nucleotide-binding</keyword>
<evidence type="ECO:0000256" key="7">
    <source>
        <dbReference type="HAMAP-Rule" id="MF_00534"/>
    </source>
</evidence>
<dbReference type="PROSITE" id="PS50862">
    <property type="entry name" value="AA_TRNA_LIGASE_II"/>
    <property type="match status" value="1"/>
</dbReference>
<dbReference type="HAMAP" id="MF_00534">
    <property type="entry name" value="Asn_tRNA_synth"/>
    <property type="match status" value="1"/>
</dbReference>
<comment type="caution">
    <text evidence="9">The sequence shown here is derived from an EMBL/GenBank/DDBJ whole genome shotgun (WGS) entry which is preliminary data.</text>
</comment>
<keyword evidence="6 7" id="KW-0030">Aminoacyl-tRNA synthetase</keyword>
<gene>
    <name evidence="7 9" type="primary">asnS</name>
    <name evidence="9" type="ORF">KQI42_09025</name>
</gene>
<evidence type="ECO:0000313" key="10">
    <source>
        <dbReference type="Proteomes" id="UP000749471"/>
    </source>
</evidence>
<dbReference type="InterPro" id="IPR006195">
    <property type="entry name" value="aa-tRNA-synth_II"/>
</dbReference>
<keyword evidence="7" id="KW-0963">Cytoplasm</keyword>
<proteinExistence type="inferred from homology"/>
<evidence type="ECO:0000256" key="2">
    <source>
        <dbReference type="ARBA" id="ARBA00022598"/>
    </source>
</evidence>
<dbReference type="NCBIfam" id="TIGR00457">
    <property type="entry name" value="asnS"/>
    <property type="match status" value="1"/>
</dbReference>
<keyword evidence="2 7" id="KW-0436">Ligase</keyword>
<protein>
    <recommendedName>
        <fullName evidence="7">Asparagine--tRNA ligase</fullName>
        <ecNumber evidence="7">6.1.1.22</ecNumber>
    </recommendedName>
    <alternativeName>
        <fullName evidence="7">Asparaginyl-tRNA synthetase</fullName>
        <shortName evidence="7">AsnRS</shortName>
    </alternativeName>
</protein>
<accession>A0ABS6E5E8</accession>
<dbReference type="NCBIfam" id="NF003037">
    <property type="entry name" value="PRK03932.1"/>
    <property type="match status" value="1"/>
</dbReference>
<comment type="similarity">
    <text evidence="1 7">Belongs to the class-II aminoacyl-tRNA synthetase family.</text>
</comment>
<evidence type="ECO:0000256" key="4">
    <source>
        <dbReference type="ARBA" id="ARBA00022840"/>
    </source>
</evidence>
<dbReference type="InterPro" id="IPR004364">
    <property type="entry name" value="Aa-tRNA-synt_II"/>
</dbReference>
<dbReference type="CDD" id="cd04318">
    <property type="entry name" value="EcAsnRS_like_N"/>
    <property type="match status" value="1"/>
</dbReference>
<dbReference type="Proteomes" id="UP000749471">
    <property type="component" value="Unassembled WGS sequence"/>
</dbReference>
<evidence type="ECO:0000259" key="8">
    <source>
        <dbReference type="PROSITE" id="PS50862"/>
    </source>
</evidence>
<dbReference type="Pfam" id="PF00152">
    <property type="entry name" value="tRNA-synt_2"/>
    <property type="match status" value="1"/>
</dbReference>
<evidence type="ECO:0000256" key="5">
    <source>
        <dbReference type="ARBA" id="ARBA00022917"/>
    </source>
</evidence>
<comment type="catalytic activity">
    <reaction evidence="7">
        <text>tRNA(Asn) + L-asparagine + ATP = L-asparaginyl-tRNA(Asn) + AMP + diphosphate + H(+)</text>
        <dbReference type="Rhea" id="RHEA:11180"/>
        <dbReference type="Rhea" id="RHEA-COMP:9659"/>
        <dbReference type="Rhea" id="RHEA-COMP:9674"/>
        <dbReference type="ChEBI" id="CHEBI:15378"/>
        <dbReference type="ChEBI" id="CHEBI:30616"/>
        <dbReference type="ChEBI" id="CHEBI:33019"/>
        <dbReference type="ChEBI" id="CHEBI:58048"/>
        <dbReference type="ChEBI" id="CHEBI:78442"/>
        <dbReference type="ChEBI" id="CHEBI:78515"/>
        <dbReference type="ChEBI" id="CHEBI:456215"/>
        <dbReference type="EC" id="6.1.1.22"/>
    </reaction>
</comment>
<comment type="subcellular location">
    <subcellularLocation>
        <location evidence="7">Cytoplasm</location>
    </subcellularLocation>
</comment>
<keyword evidence="10" id="KW-1185">Reference proteome</keyword>
<dbReference type="EMBL" id="JAHLPM010000007">
    <property type="protein sequence ID" value="MBU5438149.1"/>
    <property type="molecule type" value="Genomic_DNA"/>
</dbReference>
<keyword evidence="4 7" id="KW-0067">ATP-binding</keyword>
<dbReference type="PANTHER" id="PTHR22594:SF34">
    <property type="entry name" value="ASPARAGINE--TRNA LIGASE, MITOCHONDRIAL-RELATED"/>
    <property type="match status" value="1"/>
</dbReference>
<sequence>MMKTTIKSIYNDTDKYLNQQIELEGWIRTSRSSKTFGFIELNDGTFFKNIQIVFEEGLENFKEIEKLPLSSSIKVKGTLIPTPEAKQPFEVKASEIEIEGYSTADYPLQKKRHTFEYMRTIAHLRPRSNTFNAVFRVRSLTAYAIHKFFQERGFVYVHTPIITASDAEGAGEMFRLTTLDLHNIPYTNEKEIDFTKDFFGKETNLTVSGQLEAEAFALSYKNVYTFGPTFRAENSNTARHAAEFWMIEPEIAFADLQDNMQLAEDMMKFIIKYVMENAKEEMEFFNSFIDKGLIERLENVVNSDFGCITYTEAVELLQKSGEEFQYPVEWGVDLQTEHERYISEKVFKKPVFVINYPKEIKAFYMRMNEDNKTVAAMDLLVPGVGEIIGGSQREERLDVLEQKIIENGMDPEDYWWYLELRKYGGTKHAGYGLGFERAIMYMTGMSNIRDVIPFPRTVKSAEF</sequence>
<keyword evidence="5 7" id="KW-0648">Protein biosynthesis</keyword>
<dbReference type="InterPro" id="IPR004365">
    <property type="entry name" value="NA-bd_OB_tRNA"/>
</dbReference>
<evidence type="ECO:0000256" key="6">
    <source>
        <dbReference type="ARBA" id="ARBA00023146"/>
    </source>
</evidence>
<evidence type="ECO:0000256" key="3">
    <source>
        <dbReference type="ARBA" id="ARBA00022741"/>
    </source>
</evidence>